<evidence type="ECO:0000256" key="3">
    <source>
        <dbReference type="SAM" id="SignalP"/>
    </source>
</evidence>
<dbReference type="EMBL" id="BFAA01019732">
    <property type="protein sequence ID" value="GCB82698.1"/>
    <property type="molecule type" value="Genomic_DNA"/>
</dbReference>
<dbReference type="SMART" id="SM00644">
    <property type="entry name" value="Ami_2"/>
    <property type="match status" value="1"/>
</dbReference>
<name>A0A401QBC7_SCYTO</name>
<feature type="domain" description="N-acetylmuramoyl-L-alanine amidase" evidence="4">
    <location>
        <begin position="326"/>
        <end position="465"/>
    </location>
</feature>
<keyword evidence="7" id="KW-1185">Reference proteome</keyword>
<dbReference type="OrthoDB" id="10001926at2759"/>
<dbReference type="InterPro" id="IPR015510">
    <property type="entry name" value="PGRP"/>
</dbReference>
<dbReference type="PANTHER" id="PTHR11022:SF66">
    <property type="entry name" value="N-ACETYLMURAMOYL-L-ALANINE AMIDASE"/>
    <property type="match status" value="1"/>
</dbReference>
<dbReference type="Proteomes" id="UP000288216">
    <property type="component" value="Unassembled WGS sequence"/>
</dbReference>
<accession>A0A401QBC7</accession>
<dbReference type="AlphaFoldDB" id="A0A401QBC7"/>
<evidence type="ECO:0000256" key="2">
    <source>
        <dbReference type="ARBA" id="ARBA00022859"/>
    </source>
</evidence>
<dbReference type="SMART" id="SM00701">
    <property type="entry name" value="PGRP"/>
    <property type="match status" value="1"/>
</dbReference>
<evidence type="ECO:0000313" key="6">
    <source>
        <dbReference type="EMBL" id="GCB82698.1"/>
    </source>
</evidence>
<evidence type="ECO:0000259" key="5">
    <source>
        <dbReference type="SMART" id="SM00701"/>
    </source>
</evidence>
<evidence type="ECO:0000313" key="7">
    <source>
        <dbReference type="Proteomes" id="UP000288216"/>
    </source>
</evidence>
<sequence>MSKQVRILRCFLLLLAFYPCLWSVEATPDYHLDDVLSIIEELEGSDLALTILNITTALGALQTSDQEYRYLLLGETSGPSASLQPLSEDQQSFIAGVMNHGVDGSVERGVVLTPDGTTIAVGHLIAGIEAGLKRIVDRPWPDAAEHLLVPVDNLYALTLAKDLGLAIVAHHLSKSQVLLGPDGCWDNVTSPQVFTGSGPWCLATHALINGGMDGFILGNLLTELQGPLPKLSAVLRDYYGKGQGQMGLKAHRRRQNFKAKVELGILTDQVISAVYLYNQVRNNSIPQSLDQNILRNISEQGVTQFLHSYLECPAIIPRCMWAAKPYKGVPGNLVLPLRFVYIHHTYEPSRPCTNFHDCSADMRSMQRFHQEDRQWDDIGYNFVAGSDGYIYEGRGWLWQGAHTKGQNSKGYGVSFIGNYTSELPGQAAMELVKENFMRCAVLGKRIVSDYVIQGHRQHRPTTCPGERFFNEIKTWSAFKEVE</sequence>
<evidence type="ECO:0000259" key="4">
    <source>
        <dbReference type="SMART" id="SM00644"/>
    </source>
</evidence>
<dbReference type="FunFam" id="3.40.80.10:FF:000001">
    <property type="entry name" value="Peptidoglycan recognition protein 1"/>
    <property type="match status" value="1"/>
</dbReference>
<protein>
    <recommendedName>
        <fullName evidence="8">Peptidoglycan recognition protein family domain-containing protein</fullName>
    </recommendedName>
</protein>
<dbReference type="OMA" id="MDCPPII"/>
<feature type="domain" description="Peptidoglycan recognition protein family" evidence="5">
    <location>
        <begin position="313"/>
        <end position="459"/>
    </location>
</feature>
<keyword evidence="2" id="KW-0391">Immunity</keyword>
<comment type="similarity">
    <text evidence="1">Belongs to the N-acetylmuramoyl-L-alanine amidase 2 family.</text>
</comment>
<dbReference type="PANTHER" id="PTHR11022">
    <property type="entry name" value="PEPTIDOGLYCAN RECOGNITION PROTEIN"/>
    <property type="match status" value="1"/>
</dbReference>
<dbReference type="InterPro" id="IPR006619">
    <property type="entry name" value="PGRP_domain_met/bac"/>
</dbReference>
<dbReference type="GO" id="GO:0008270">
    <property type="term" value="F:zinc ion binding"/>
    <property type="evidence" value="ECO:0007669"/>
    <property type="project" value="InterPro"/>
</dbReference>
<dbReference type="InterPro" id="IPR002502">
    <property type="entry name" value="Amidase_domain"/>
</dbReference>
<feature type="chain" id="PRO_5019416420" description="Peptidoglycan recognition protein family domain-containing protein" evidence="3">
    <location>
        <begin position="27"/>
        <end position="482"/>
    </location>
</feature>
<dbReference type="GO" id="GO:0002376">
    <property type="term" value="P:immune system process"/>
    <property type="evidence" value="ECO:0007669"/>
    <property type="project" value="UniProtKB-KW"/>
</dbReference>
<feature type="signal peptide" evidence="3">
    <location>
        <begin position="1"/>
        <end position="26"/>
    </location>
</feature>
<dbReference type="Gene3D" id="3.40.80.10">
    <property type="entry name" value="Peptidoglycan recognition protein-like"/>
    <property type="match status" value="1"/>
</dbReference>
<dbReference type="CDD" id="cd06583">
    <property type="entry name" value="PGRP"/>
    <property type="match status" value="1"/>
</dbReference>
<dbReference type="Pfam" id="PF01510">
    <property type="entry name" value="Amidase_2"/>
    <property type="match status" value="1"/>
</dbReference>
<dbReference type="STRING" id="75743.A0A401QBC7"/>
<dbReference type="InterPro" id="IPR036505">
    <property type="entry name" value="Amidase/PGRP_sf"/>
</dbReference>
<proteinExistence type="inferred from homology"/>
<reference evidence="6 7" key="1">
    <citation type="journal article" date="2018" name="Nat. Ecol. Evol.">
        <title>Shark genomes provide insights into elasmobranch evolution and the origin of vertebrates.</title>
        <authorList>
            <person name="Hara Y"/>
            <person name="Yamaguchi K"/>
            <person name="Onimaru K"/>
            <person name="Kadota M"/>
            <person name="Koyanagi M"/>
            <person name="Keeley SD"/>
            <person name="Tatsumi K"/>
            <person name="Tanaka K"/>
            <person name="Motone F"/>
            <person name="Kageyama Y"/>
            <person name="Nozu R"/>
            <person name="Adachi N"/>
            <person name="Nishimura O"/>
            <person name="Nakagawa R"/>
            <person name="Tanegashima C"/>
            <person name="Kiyatake I"/>
            <person name="Matsumoto R"/>
            <person name="Murakumo K"/>
            <person name="Nishida K"/>
            <person name="Terakita A"/>
            <person name="Kuratani S"/>
            <person name="Sato K"/>
            <person name="Hyodo S Kuraku.S."/>
        </authorList>
    </citation>
    <scope>NUCLEOTIDE SEQUENCE [LARGE SCALE GENOMIC DNA]</scope>
</reference>
<gene>
    <name evidence="6" type="ORF">scyTo_0021687</name>
</gene>
<dbReference type="GO" id="GO:0009253">
    <property type="term" value="P:peptidoglycan catabolic process"/>
    <property type="evidence" value="ECO:0007669"/>
    <property type="project" value="InterPro"/>
</dbReference>
<dbReference type="GO" id="GO:0008745">
    <property type="term" value="F:N-acetylmuramoyl-L-alanine amidase activity"/>
    <property type="evidence" value="ECO:0007669"/>
    <property type="project" value="InterPro"/>
</dbReference>
<evidence type="ECO:0000256" key="1">
    <source>
        <dbReference type="ARBA" id="ARBA00007553"/>
    </source>
</evidence>
<comment type="caution">
    <text evidence="6">The sequence shown here is derived from an EMBL/GenBank/DDBJ whole genome shotgun (WGS) entry which is preliminary data.</text>
</comment>
<organism evidence="6 7">
    <name type="scientific">Scyliorhinus torazame</name>
    <name type="common">Cloudy catshark</name>
    <name type="synonym">Catulus torazame</name>
    <dbReference type="NCBI Taxonomy" id="75743"/>
    <lineage>
        <taxon>Eukaryota</taxon>
        <taxon>Metazoa</taxon>
        <taxon>Chordata</taxon>
        <taxon>Craniata</taxon>
        <taxon>Vertebrata</taxon>
        <taxon>Chondrichthyes</taxon>
        <taxon>Elasmobranchii</taxon>
        <taxon>Galeomorphii</taxon>
        <taxon>Galeoidea</taxon>
        <taxon>Carcharhiniformes</taxon>
        <taxon>Scyliorhinidae</taxon>
        <taxon>Scyliorhinus</taxon>
    </lineage>
</organism>
<evidence type="ECO:0008006" key="8">
    <source>
        <dbReference type="Google" id="ProtNLM"/>
    </source>
</evidence>
<dbReference type="SUPFAM" id="SSF55846">
    <property type="entry name" value="N-acetylmuramoyl-L-alanine amidase-like"/>
    <property type="match status" value="1"/>
</dbReference>
<keyword evidence="3" id="KW-0732">Signal</keyword>